<dbReference type="PROSITE" id="PS51197">
    <property type="entry name" value="HTH_RRF2_2"/>
    <property type="match status" value="1"/>
</dbReference>
<name>A0A0C1QZA5_9CLOT</name>
<comment type="caution">
    <text evidence="2">The sequence shown here is derived from an EMBL/GenBank/DDBJ whole genome shotgun (WGS) entry which is preliminary data.</text>
</comment>
<dbReference type="GO" id="GO:0005829">
    <property type="term" value="C:cytosol"/>
    <property type="evidence" value="ECO:0007669"/>
    <property type="project" value="TreeGrafter"/>
</dbReference>
<protein>
    <submittedName>
        <fullName evidence="2">Rrf2 family protein</fullName>
    </submittedName>
</protein>
<dbReference type="GO" id="GO:0003700">
    <property type="term" value="F:DNA-binding transcription factor activity"/>
    <property type="evidence" value="ECO:0007669"/>
    <property type="project" value="TreeGrafter"/>
</dbReference>
<dbReference type="Pfam" id="PF02082">
    <property type="entry name" value="Rrf2"/>
    <property type="match status" value="1"/>
</dbReference>
<evidence type="ECO:0000313" key="3">
    <source>
        <dbReference type="Proteomes" id="UP000031366"/>
    </source>
</evidence>
<gene>
    <name evidence="2" type="ORF">U732_1778</name>
</gene>
<dbReference type="AlphaFoldDB" id="A0A0C1QZA5"/>
<dbReference type="NCBIfam" id="TIGR00738">
    <property type="entry name" value="rrf2_super"/>
    <property type="match status" value="1"/>
</dbReference>
<dbReference type="PANTHER" id="PTHR33221:SF5">
    <property type="entry name" value="HTH-TYPE TRANSCRIPTIONAL REGULATOR ISCR"/>
    <property type="match status" value="1"/>
</dbReference>
<dbReference type="InterPro" id="IPR000944">
    <property type="entry name" value="Tscrpt_reg_Rrf2"/>
</dbReference>
<accession>A0A0C1QZA5</accession>
<keyword evidence="1" id="KW-0238">DNA-binding</keyword>
<dbReference type="PANTHER" id="PTHR33221">
    <property type="entry name" value="WINGED HELIX-TURN-HELIX TRANSCRIPTIONAL REGULATOR, RRF2 FAMILY"/>
    <property type="match status" value="1"/>
</dbReference>
<dbReference type="SUPFAM" id="SSF46785">
    <property type="entry name" value="Winged helix' DNA-binding domain"/>
    <property type="match status" value="1"/>
</dbReference>
<dbReference type="EMBL" id="AYSO01000017">
    <property type="protein sequence ID" value="KIE46437.1"/>
    <property type="molecule type" value="Genomic_DNA"/>
</dbReference>
<evidence type="ECO:0000313" key="2">
    <source>
        <dbReference type="EMBL" id="KIE46437.1"/>
    </source>
</evidence>
<dbReference type="GO" id="GO:0003677">
    <property type="term" value="F:DNA binding"/>
    <property type="evidence" value="ECO:0007669"/>
    <property type="project" value="UniProtKB-KW"/>
</dbReference>
<dbReference type="Gene3D" id="1.10.10.10">
    <property type="entry name" value="Winged helix-like DNA-binding domain superfamily/Winged helix DNA-binding domain"/>
    <property type="match status" value="1"/>
</dbReference>
<evidence type="ECO:0000256" key="1">
    <source>
        <dbReference type="ARBA" id="ARBA00023125"/>
    </source>
</evidence>
<organism evidence="2 3">
    <name type="scientific">Clostridium argentinense CDC 2741</name>
    <dbReference type="NCBI Taxonomy" id="1418104"/>
    <lineage>
        <taxon>Bacteria</taxon>
        <taxon>Bacillati</taxon>
        <taxon>Bacillota</taxon>
        <taxon>Clostridia</taxon>
        <taxon>Eubacteriales</taxon>
        <taxon>Clostridiaceae</taxon>
        <taxon>Clostridium</taxon>
    </lineage>
</organism>
<dbReference type="InterPro" id="IPR036390">
    <property type="entry name" value="WH_DNA-bd_sf"/>
</dbReference>
<dbReference type="Proteomes" id="UP000031366">
    <property type="component" value="Unassembled WGS sequence"/>
</dbReference>
<reference evidence="2 3" key="1">
    <citation type="journal article" date="2015" name="Infect. Genet. Evol.">
        <title>Genomic sequences of six botulinum neurotoxin-producing strains representing three clostridial species illustrate the mobility and diversity of botulinum neurotoxin genes.</title>
        <authorList>
            <person name="Smith T.J."/>
            <person name="Hill K.K."/>
            <person name="Xie G."/>
            <person name="Foley B.T."/>
            <person name="Williamson C.H."/>
            <person name="Foster J.T."/>
            <person name="Johnson S.L."/>
            <person name="Chertkov O."/>
            <person name="Teshima H."/>
            <person name="Gibbons H.S."/>
            <person name="Johnsky L.A."/>
            <person name="Karavis M.A."/>
            <person name="Smith L.A."/>
        </authorList>
    </citation>
    <scope>NUCLEOTIDE SEQUENCE [LARGE SCALE GENOMIC DNA]</scope>
    <source>
        <strain evidence="2 3">CDC 2741</strain>
    </source>
</reference>
<sequence length="154" mass="17665">MKWVNIVRISAKGRYGLAAVIYMAQLHQNGEYITIVKISEALGLSKIYLEQTFSLLKRAEIVTSIKGAQGGYRLTRMPRYITVFEVLSAIETSLFEKTEETVENKVSALESAMQSFVFEPLDNAIETSLKKITLYELANEYEKQREDNDFMFFI</sequence>
<proteinExistence type="predicted"/>
<dbReference type="STRING" id="29341.RSJ17_16625"/>
<keyword evidence="3" id="KW-1185">Reference proteome</keyword>
<dbReference type="InterPro" id="IPR036388">
    <property type="entry name" value="WH-like_DNA-bd_sf"/>
</dbReference>